<protein>
    <submittedName>
        <fullName evidence="4">Protein draper-like</fullName>
    </submittedName>
</protein>
<dbReference type="Gene3D" id="2.170.300.10">
    <property type="entry name" value="Tie2 ligand-binding domain superfamily"/>
    <property type="match status" value="1"/>
</dbReference>
<dbReference type="Proteomes" id="UP000694844">
    <property type="component" value="Chromosome 5"/>
</dbReference>
<feature type="transmembrane region" description="Helical" evidence="1">
    <location>
        <begin position="145"/>
        <end position="170"/>
    </location>
</feature>
<accession>A0A8B8F0N1</accession>
<feature type="chain" id="PRO_5034387143" evidence="2">
    <location>
        <begin position="20"/>
        <end position="203"/>
    </location>
</feature>
<gene>
    <name evidence="4" type="primary">LOC111138240</name>
</gene>
<organism evidence="3 4">
    <name type="scientific">Crassostrea virginica</name>
    <name type="common">Eastern oyster</name>
    <dbReference type="NCBI Taxonomy" id="6565"/>
    <lineage>
        <taxon>Eukaryota</taxon>
        <taxon>Metazoa</taxon>
        <taxon>Spiralia</taxon>
        <taxon>Lophotrochozoa</taxon>
        <taxon>Mollusca</taxon>
        <taxon>Bivalvia</taxon>
        <taxon>Autobranchia</taxon>
        <taxon>Pteriomorphia</taxon>
        <taxon>Ostreida</taxon>
        <taxon>Ostreoidea</taxon>
        <taxon>Ostreidae</taxon>
        <taxon>Crassostrea</taxon>
    </lineage>
</organism>
<keyword evidence="2" id="KW-0732">Signal</keyword>
<keyword evidence="1" id="KW-1133">Transmembrane helix</keyword>
<dbReference type="GeneID" id="111138240"/>
<reference evidence="4" key="1">
    <citation type="submission" date="2025-08" db="UniProtKB">
        <authorList>
            <consortium name="RefSeq"/>
        </authorList>
    </citation>
    <scope>IDENTIFICATION</scope>
    <source>
        <tissue evidence="4">Whole sample</tissue>
    </source>
</reference>
<dbReference type="OrthoDB" id="5786002at2759"/>
<evidence type="ECO:0000313" key="4">
    <source>
        <dbReference type="RefSeq" id="XP_022345819.1"/>
    </source>
</evidence>
<sequence>MKLYCFVVIISFYGQMILSENNLCFRKGKKICCSGYRWSENKRQCEECPPGYSGTDCELMCYPPFYGAGCRQTCRCPMELCDAVSGCKIISTTVLQSTDHEITEKRVTTPEYRQGDNNETTQVDGSNNSNITIVSQNIGTRSTFVVFYTTVTLIFVFVSFAMFYGVSSLYKFILSRRQAKMSDLNFTERTNSLYECVDAPRYL</sequence>
<evidence type="ECO:0000313" key="3">
    <source>
        <dbReference type="Proteomes" id="UP000694844"/>
    </source>
</evidence>
<evidence type="ECO:0000256" key="1">
    <source>
        <dbReference type="SAM" id="Phobius"/>
    </source>
</evidence>
<keyword evidence="1" id="KW-0472">Membrane</keyword>
<keyword evidence="3" id="KW-1185">Reference proteome</keyword>
<dbReference type="KEGG" id="cvn:111138240"/>
<name>A0A8B8F0N1_CRAVI</name>
<evidence type="ECO:0000256" key="2">
    <source>
        <dbReference type="SAM" id="SignalP"/>
    </source>
</evidence>
<proteinExistence type="predicted"/>
<dbReference type="AlphaFoldDB" id="A0A8B8F0N1"/>
<keyword evidence="1" id="KW-0812">Transmembrane</keyword>
<dbReference type="RefSeq" id="XP_022345819.1">
    <property type="nucleotide sequence ID" value="XM_022490111.1"/>
</dbReference>
<feature type="signal peptide" evidence="2">
    <location>
        <begin position="1"/>
        <end position="19"/>
    </location>
</feature>